<dbReference type="GO" id="GO:0004590">
    <property type="term" value="F:orotidine-5'-phosphate decarboxylase activity"/>
    <property type="evidence" value="ECO:0007669"/>
    <property type="project" value="InterPro"/>
</dbReference>
<dbReference type="PANTHER" id="PTHR35039:SF3">
    <property type="entry name" value="3-KETO-L-GULONATE-6-PHOSPHATE DECARBOXYLASE SGBH-RELATED"/>
    <property type="match status" value="1"/>
</dbReference>
<dbReference type="GeneID" id="95580022"/>
<dbReference type="Pfam" id="PF00215">
    <property type="entry name" value="OMPdecase"/>
    <property type="match status" value="1"/>
</dbReference>
<reference evidence="4 5" key="1">
    <citation type="submission" date="2017-05" db="EMBL/GenBank/DDBJ databases">
        <title>Vagococcus spp. assemblies.</title>
        <authorList>
            <person name="Gulvik C.A."/>
        </authorList>
    </citation>
    <scope>NUCLEOTIDE SEQUENCE [LARGE SCALE GENOMIC DNA]</scope>
    <source>
        <strain evidence="4 5">SS1714</strain>
    </source>
</reference>
<dbReference type="OrthoDB" id="43475at2"/>
<evidence type="ECO:0000259" key="3">
    <source>
        <dbReference type="SMART" id="SM00934"/>
    </source>
</evidence>
<dbReference type="GO" id="GO:0019854">
    <property type="term" value="P:L-ascorbic acid catabolic process"/>
    <property type="evidence" value="ECO:0007669"/>
    <property type="project" value="TreeGrafter"/>
</dbReference>
<proteinExistence type="predicted"/>
<keyword evidence="2" id="KW-0119">Carbohydrate metabolism</keyword>
<dbReference type="InterPro" id="IPR011060">
    <property type="entry name" value="RibuloseP-bd_barrel"/>
</dbReference>
<protein>
    <submittedName>
        <fullName evidence="4">3-hexulose-6-phosphate synthase</fullName>
    </submittedName>
</protein>
<dbReference type="Proteomes" id="UP000288028">
    <property type="component" value="Unassembled WGS sequence"/>
</dbReference>
<dbReference type="EMBL" id="NGKB01000001">
    <property type="protein sequence ID" value="RSU16630.1"/>
    <property type="molecule type" value="Genomic_DNA"/>
</dbReference>
<dbReference type="SMART" id="SM00934">
    <property type="entry name" value="OMPdecase"/>
    <property type="match status" value="1"/>
</dbReference>
<keyword evidence="1" id="KW-0456">Lyase</keyword>
<evidence type="ECO:0000313" key="4">
    <source>
        <dbReference type="EMBL" id="RSU16630.1"/>
    </source>
</evidence>
<dbReference type="InterPro" id="IPR001754">
    <property type="entry name" value="OMPdeCOase_dom"/>
</dbReference>
<evidence type="ECO:0000313" key="5">
    <source>
        <dbReference type="Proteomes" id="UP000288028"/>
    </source>
</evidence>
<gene>
    <name evidence="4" type="ORF">CBF28_00135</name>
</gene>
<evidence type="ECO:0000256" key="1">
    <source>
        <dbReference type="ARBA" id="ARBA00023239"/>
    </source>
</evidence>
<dbReference type="SUPFAM" id="SSF51366">
    <property type="entry name" value="Ribulose-phoshate binding barrel"/>
    <property type="match status" value="1"/>
</dbReference>
<dbReference type="GO" id="GO:0006207">
    <property type="term" value="P:'de novo' pyrimidine nucleobase biosynthetic process"/>
    <property type="evidence" value="ECO:0007669"/>
    <property type="project" value="InterPro"/>
</dbReference>
<accession>A0A430B8H6</accession>
<dbReference type="GO" id="GO:0033982">
    <property type="term" value="F:3-dehydro-L-gulonate-6-phosphate decarboxylase activity"/>
    <property type="evidence" value="ECO:0007669"/>
    <property type="project" value="TreeGrafter"/>
</dbReference>
<name>A0A430B8H6_9ENTE</name>
<evidence type="ECO:0000256" key="2">
    <source>
        <dbReference type="ARBA" id="ARBA00023277"/>
    </source>
</evidence>
<dbReference type="Gene3D" id="3.20.20.70">
    <property type="entry name" value="Aldolase class I"/>
    <property type="match status" value="1"/>
</dbReference>
<dbReference type="RefSeq" id="WP_126790645.1">
    <property type="nucleotide sequence ID" value="NZ_CP060720.1"/>
</dbReference>
<comment type="caution">
    <text evidence="4">The sequence shown here is derived from an EMBL/GenBank/DDBJ whole genome shotgun (WGS) entry which is preliminary data.</text>
</comment>
<dbReference type="CDD" id="cd04726">
    <property type="entry name" value="KGPDC_HPS"/>
    <property type="match status" value="1"/>
</dbReference>
<dbReference type="InterPro" id="IPR041710">
    <property type="entry name" value="HPS/KGPDC"/>
</dbReference>
<keyword evidence="5" id="KW-1185">Reference proteome</keyword>
<dbReference type="AlphaFoldDB" id="A0A430B8H6"/>
<organism evidence="4 5">
    <name type="scientific">Vagococcus carniphilus</name>
    <dbReference type="NCBI Taxonomy" id="218144"/>
    <lineage>
        <taxon>Bacteria</taxon>
        <taxon>Bacillati</taxon>
        <taxon>Bacillota</taxon>
        <taxon>Bacilli</taxon>
        <taxon>Lactobacillales</taxon>
        <taxon>Enterococcaceae</taxon>
        <taxon>Vagococcus</taxon>
    </lineage>
</organism>
<dbReference type="InterPro" id="IPR013785">
    <property type="entry name" value="Aldolase_TIM"/>
</dbReference>
<dbReference type="PANTHER" id="PTHR35039">
    <property type="entry name" value="3-KETO-L-GULONATE-6-PHOSPHATE DECARBOXYLASE SGBH-RELATED"/>
    <property type="match status" value="1"/>
</dbReference>
<sequence>MKLQVAIDRVSLEEAVNLSKRLDGQVDLIEMGTSLVKDYGIEGIKQIRNALSESDLLIDLKTIDEGAYEFKQGFTFGGDVLTVMGASSIETIRACYKVSREYQKTMMIDLLEVNEEKIKELEEFEEAVFCLHHSIDKVNDWHVLETISTFQKSFPKLKRLAIAGGIDLTQAKELNQQGLIEIIVVGSHITKSKNAVEEASKFMEELKNERSN</sequence>
<feature type="domain" description="Orotidine 5'-phosphate decarboxylase" evidence="3">
    <location>
        <begin position="2"/>
        <end position="202"/>
    </location>
</feature>